<feature type="coiled-coil region" evidence="19">
    <location>
        <begin position="160"/>
        <end position="210"/>
    </location>
</feature>
<sequence length="278" mass="32281">MKVLVVLAVVAFAGECSFHLKSLELRDIITEETHKYQKNCFSFFLLKGCNANMMWQDQAQPSMEMVKNAFWDYVAKATQTTEDILQKIRESEMGQEVNSKISESADAIGQYAVVLRGQMTPMTQEVMTRIFQESEQLKVRLQQDMSTVKSQLEPYVQEVMSNVQQQVEQLKKEVALYADMDAETLKATLLQKSEEMKASMEKTMMEMQAQLGPQAEELKQKMEQHMQEFQKTMIPMAENFQERMTQNAQEMKKQLDPYAEDLKTQLTTLWESFANMRQ</sequence>
<dbReference type="GO" id="GO:0033344">
    <property type="term" value="P:cholesterol efflux"/>
    <property type="evidence" value="ECO:0007669"/>
    <property type="project" value="TreeGrafter"/>
</dbReference>
<evidence type="ECO:0000256" key="20">
    <source>
        <dbReference type="SAM" id="SignalP"/>
    </source>
</evidence>
<keyword evidence="5" id="KW-0162">Chylomicron</keyword>
<dbReference type="PANTHER" id="PTHR18976:SF1">
    <property type="entry name" value="APOLIPOPROTEIN A-IV"/>
    <property type="match status" value="1"/>
</dbReference>
<evidence type="ECO:0000313" key="22">
    <source>
        <dbReference type="Proteomes" id="UP000694621"/>
    </source>
</evidence>
<evidence type="ECO:0000256" key="13">
    <source>
        <dbReference type="ARBA" id="ARBA00023166"/>
    </source>
</evidence>
<dbReference type="GO" id="GO:0055090">
    <property type="term" value="P:acylglycerol homeostasis"/>
    <property type="evidence" value="ECO:0007669"/>
    <property type="project" value="TreeGrafter"/>
</dbReference>
<dbReference type="Gene3D" id="6.10.250.2890">
    <property type="match status" value="1"/>
</dbReference>
<keyword evidence="10" id="KW-0345">HDL</keyword>
<evidence type="ECO:0000256" key="19">
    <source>
        <dbReference type="SAM" id="Coils"/>
    </source>
</evidence>
<comment type="subunit">
    <text evidence="3">Homodimer.</text>
</comment>
<keyword evidence="19" id="KW-0175">Coiled coil</keyword>
<dbReference type="GO" id="GO:0042157">
    <property type="term" value="P:lipoprotein metabolic process"/>
    <property type="evidence" value="ECO:0007669"/>
    <property type="project" value="InterPro"/>
</dbReference>
<evidence type="ECO:0000256" key="8">
    <source>
        <dbReference type="ARBA" id="ARBA00022729"/>
    </source>
</evidence>
<gene>
    <name evidence="21" type="primary">LOC125799485</name>
</gene>
<feature type="signal peptide" evidence="20">
    <location>
        <begin position="1"/>
        <end position="18"/>
    </location>
</feature>
<keyword evidence="14" id="KW-0753">Steroid metabolism</keyword>
<accession>A0A8B9KG73</accession>
<comment type="function">
    <text evidence="16">May have a role in chylomicrons and VLDL secretion and catabolism. Required for efficient activation of lipoprotein lipase by ApoC-II; potent activator of LCAT. Apoa-IV is a major component of HDL and chylomicrons.</text>
</comment>
<evidence type="ECO:0000256" key="16">
    <source>
        <dbReference type="ARBA" id="ARBA00037735"/>
    </source>
</evidence>
<comment type="subcellular location">
    <subcellularLocation>
        <location evidence="1">Secreted</location>
    </subcellularLocation>
</comment>
<name>A0A8B9KG73_ASTMX</name>
<evidence type="ECO:0000256" key="4">
    <source>
        <dbReference type="ARBA" id="ARBA00022448"/>
    </source>
</evidence>
<dbReference type="SUPFAM" id="SSF58113">
    <property type="entry name" value="Apolipoprotein A-I"/>
    <property type="match status" value="1"/>
</dbReference>
<evidence type="ECO:0000256" key="9">
    <source>
        <dbReference type="ARBA" id="ARBA00022737"/>
    </source>
</evidence>
<comment type="similarity">
    <text evidence="2">Belongs to the apolipoprotein A1/A4/E family.</text>
</comment>
<protein>
    <recommendedName>
        <fullName evidence="17">Apolipoprotein A-IV</fullName>
    </recommendedName>
    <alternativeName>
        <fullName evidence="18">Apolipoprotein A4</fullName>
    </alternativeName>
</protein>
<dbReference type="GO" id="GO:0034364">
    <property type="term" value="C:high-density lipoprotein particle"/>
    <property type="evidence" value="ECO:0007669"/>
    <property type="project" value="UniProtKB-KW"/>
</dbReference>
<evidence type="ECO:0000256" key="11">
    <source>
        <dbReference type="ARBA" id="ARBA00023055"/>
    </source>
</evidence>
<dbReference type="AlphaFoldDB" id="A0A8B9KG73"/>
<dbReference type="Gene3D" id="1.20.120.20">
    <property type="entry name" value="Apolipoprotein"/>
    <property type="match status" value="1"/>
</dbReference>
<evidence type="ECO:0000256" key="10">
    <source>
        <dbReference type="ARBA" id="ARBA00022850"/>
    </source>
</evidence>
<keyword evidence="7" id="KW-0153">Cholesterol metabolism</keyword>
<dbReference type="Pfam" id="PF01442">
    <property type="entry name" value="Apolipoprotein"/>
    <property type="match status" value="1"/>
</dbReference>
<dbReference type="GO" id="GO:0034361">
    <property type="term" value="C:very-low-density lipoprotein particle"/>
    <property type="evidence" value="ECO:0007669"/>
    <property type="project" value="TreeGrafter"/>
</dbReference>
<dbReference type="GO" id="GO:0060228">
    <property type="term" value="F:phosphatidylcholine-sterol O-acyltransferase activator activity"/>
    <property type="evidence" value="ECO:0007669"/>
    <property type="project" value="TreeGrafter"/>
</dbReference>
<keyword evidence="8 20" id="KW-0732">Signal</keyword>
<dbReference type="GO" id="GO:0042627">
    <property type="term" value="C:chylomicron"/>
    <property type="evidence" value="ECO:0007669"/>
    <property type="project" value="UniProtKB-KW"/>
</dbReference>
<keyword evidence="12" id="KW-0443">Lipid metabolism</keyword>
<keyword evidence="11" id="KW-0445">Lipid transport</keyword>
<dbReference type="InterPro" id="IPR050163">
    <property type="entry name" value="Apolipoprotein_A1/A4/E"/>
</dbReference>
<dbReference type="GO" id="GO:0120020">
    <property type="term" value="F:cholesterol transfer activity"/>
    <property type="evidence" value="ECO:0007669"/>
    <property type="project" value="TreeGrafter"/>
</dbReference>
<evidence type="ECO:0000256" key="1">
    <source>
        <dbReference type="ARBA" id="ARBA00004613"/>
    </source>
</evidence>
<dbReference type="GO" id="GO:0008203">
    <property type="term" value="P:cholesterol metabolic process"/>
    <property type="evidence" value="ECO:0007669"/>
    <property type="project" value="UniProtKB-KW"/>
</dbReference>
<keyword evidence="4" id="KW-0813">Transport</keyword>
<dbReference type="Proteomes" id="UP000694621">
    <property type="component" value="Unplaced"/>
</dbReference>
<dbReference type="InterPro" id="IPR000074">
    <property type="entry name" value="ApoA_E"/>
</dbReference>
<reference evidence="21" key="1">
    <citation type="submission" date="2025-08" db="UniProtKB">
        <authorList>
            <consortium name="Ensembl"/>
        </authorList>
    </citation>
    <scope>IDENTIFICATION</scope>
</reference>
<dbReference type="GO" id="GO:0034362">
    <property type="term" value="C:low-density lipoprotein particle"/>
    <property type="evidence" value="ECO:0007669"/>
    <property type="project" value="TreeGrafter"/>
</dbReference>
<proteinExistence type="inferred from homology"/>
<dbReference type="Ensembl" id="ENSAMXT00005038553.1">
    <property type="protein sequence ID" value="ENSAMXP00005035351.1"/>
    <property type="gene ID" value="ENSAMXG00005016964.1"/>
</dbReference>
<dbReference type="GO" id="GO:1903561">
    <property type="term" value="C:extracellular vesicle"/>
    <property type="evidence" value="ECO:0007669"/>
    <property type="project" value="TreeGrafter"/>
</dbReference>
<evidence type="ECO:0000256" key="6">
    <source>
        <dbReference type="ARBA" id="ARBA00022525"/>
    </source>
</evidence>
<evidence type="ECO:0000256" key="18">
    <source>
        <dbReference type="ARBA" id="ARBA00042591"/>
    </source>
</evidence>
<dbReference type="FunFam" id="1.20.120.20:FF:000007">
    <property type="entry name" value="Apolipoprotein A-IV a"/>
    <property type="match status" value="1"/>
</dbReference>
<evidence type="ECO:0000256" key="15">
    <source>
        <dbReference type="ARBA" id="ARBA00037506"/>
    </source>
</evidence>
<keyword evidence="6" id="KW-0964">Secreted</keyword>
<dbReference type="GO" id="GO:0033700">
    <property type="term" value="P:phospholipid efflux"/>
    <property type="evidence" value="ECO:0007669"/>
    <property type="project" value="TreeGrafter"/>
</dbReference>
<evidence type="ECO:0000256" key="17">
    <source>
        <dbReference type="ARBA" id="ARBA00041197"/>
    </source>
</evidence>
<dbReference type="GO" id="GO:0005543">
    <property type="term" value="F:phospholipid binding"/>
    <property type="evidence" value="ECO:0007669"/>
    <property type="project" value="TreeGrafter"/>
</dbReference>
<evidence type="ECO:0000256" key="7">
    <source>
        <dbReference type="ARBA" id="ARBA00022548"/>
    </source>
</evidence>
<evidence type="ECO:0000256" key="14">
    <source>
        <dbReference type="ARBA" id="ARBA00023221"/>
    </source>
</evidence>
<keyword evidence="9" id="KW-0677">Repeat</keyword>
<organism evidence="21 22">
    <name type="scientific">Astyanax mexicanus</name>
    <name type="common">Blind cave fish</name>
    <name type="synonym">Astyanax fasciatus mexicanus</name>
    <dbReference type="NCBI Taxonomy" id="7994"/>
    <lineage>
        <taxon>Eukaryota</taxon>
        <taxon>Metazoa</taxon>
        <taxon>Chordata</taxon>
        <taxon>Craniata</taxon>
        <taxon>Vertebrata</taxon>
        <taxon>Euteleostomi</taxon>
        <taxon>Actinopterygii</taxon>
        <taxon>Neopterygii</taxon>
        <taxon>Teleostei</taxon>
        <taxon>Ostariophysi</taxon>
        <taxon>Characiformes</taxon>
        <taxon>Characoidei</taxon>
        <taxon>Acestrorhamphidae</taxon>
        <taxon>Acestrorhamphinae</taxon>
        <taxon>Astyanax</taxon>
    </lineage>
</organism>
<feature type="chain" id="PRO_5034320757" description="Apolipoprotein A-IV" evidence="20">
    <location>
        <begin position="19"/>
        <end position="278"/>
    </location>
</feature>
<keyword evidence="13" id="KW-1207">Sterol metabolism</keyword>
<comment type="function">
    <text evidence="15">Participates in the reverse transport of cholesterol from tissues to the liver for excretion by promoting cholesterol efflux from tissues and by acting as a cofactor for the lecithin cholesterol acyltransferase (LCAT).</text>
</comment>
<dbReference type="PANTHER" id="PTHR18976">
    <property type="entry name" value="APOLIPOPROTEIN"/>
    <property type="match status" value="1"/>
</dbReference>
<evidence type="ECO:0000256" key="5">
    <source>
        <dbReference type="ARBA" id="ARBA00022513"/>
    </source>
</evidence>
<evidence type="ECO:0000256" key="12">
    <source>
        <dbReference type="ARBA" id="ARBA00023098"/>
    </source>
</evidence>
<evidence type="ECO:0000256" key="3">
    <source>
        <dbReference type="ARBA" id="ARBA00011738"/>
    </source>
</evidence>
<evidence type="ECO:0000313" key="21">
    <source>
        <dbReference type="Ensembl" id="ENSAMXP00005035351.1"/>
    </source>
</evidence>
<evidence type="ECO:0000256" key="2">
    <source>
        <dbReference type="ARBA" id="ARBA00008788"/>
    </source>
</evidence>